<accession>A3V9U2</accession>
<evidence type="ECO:0000313" key="3">
    <source>
        <dbReference type="Proteomes" id="UP000002931"/>
    </source>
</evidence>
<protein>
    <submittedName>
        <fullName evidence="2">Uncharacterized protein</fullName>
    </submittedName>
</protein>
<feature type="chain" id="PRO_5002662031" evidence="1">
    <location>
        <begin position="23"/>
        <end position="206"/>
    </location>
</feature>
<feature type="signal peptide" evidence="1">
    <location>
        <begin position="1"/>
        <end position="22"/>
    </location>
</feature>
<reference evidence="2 3" key="1">
    <citation type="journal article" date="2010" name="J. Bacteriol.">
        <title>Genome sequences of Pelagibaca bermudensis HTCC2601T and Maritimibacter alkaliphilus HTCC2654T, the type strains of two marine Roseobacter genera.</title>
        <authorList>
            <person name="Thrash J.C."/>
            <person name="Cho J.C."/>
            <person name="Ferriera S."/>
            <person name="Johnson J."/>
            <person name="Vergin K.L."/>
            <person name="Giovannoni S.J."/>
        </authorList>
    </citation>
    <scope>NUCLEOTIDE SEQUENCE [LARGE SCALE GENOMIC DNA]</scope>
    <source>
        <strain evidence="2 3">HTCC2654</strain>
    </source>
</reference>
<comment type="caution">
    <text evidence="2">The sequence shown here is derived from an EMBL/GenBank/DDBJ whole genome shotgun (WGS) entry which is preliminary data.</text>
</comment>
<dbReference type="AlphaFoldDB" id="A3V9U2"/>
<dbReference type="OrthoDB" id="7867139at2"/>
<gene>
    <name evidence="2" type="ORF">RB2654_18908</name>
</gene>
<dbReference type="RefSeq" id="WP_008334475.1">
    <property type="nucleotide sequence ID" value="NZ_CH902578.1"/>
</dbReference>
<organism evidence="2 3">
    <name type="scientific">Maritimibacter alkaliphilus HTCC2654</name>
    <dbReference type="NCBI Taxonomy" id="314271"/>
    <lineage>
        <taxon>Bacteria</taxon>
        <taxon>Pseudomonadati</taxon>
        <taxon>Pseudomonadota</taxon>
        <taxon>Alphaproteobacteria</taxon>
        <taxon>Rhodobacterales</taxon>
        <taxon>Roseobacteraceae</taxon>
        <taxon>Maritimibacter</taxon>
    </lineage>
</organism>
<evidence type="ECO:0000256" key="1">
    <source>
        <dbReference type="SAM" id="SignalP"/>
    </source>
</evidence>
<sequence>MSRYTLAPAAAALCLAASIALAQDTSDGVEATDMPAPDASPSIGCTLTADAILAGDAPDILGTYQTFMGVGVATMSGRTVPLPDQGTAEPTTLSMANDALFISGGPVFEGEVELRAWRDGLNFDLPEGSPLDPEDVAQNDQISAEAGCDIGTLPQLQGGGSYTGPEGEVDFDLYFVVLSERLIYGITVGTLNGGEGVARRIVELRR</sequence>
<keyword evidence="3" id="KW-1185">Reference proteome</keyword>
<evidence type="ECO:0000313" key="2">
    <source>
        <dbReference type="EMBL" id="EAQ14683.1"/>
    </source>
</evidence>
<dbReference type="STRING" id="314271.RB2654_18908"/>
<keyword evidence="1" id="KW-0732">Signal</keyword>
<dbReference type="EMBL" id="AAMT01000001">
    <property type="protein sequence ID" value="EAQ14683.1"/>
    <property type="molecule type" value="Genomic_DNA"/>
</dbReference>
<dbReference type="HOGENOM" id="CLU_1330617_0_0_5"/>
<name>A3V9U2_9RHOB</name>
<dbReference type="Proteomes" id="UP000002931">
    <property type="component" value="Unassembled WGS sequence"/>
</dbReference>
<proteinExistence type="predicted"/>